<organism evidence="1 2">
    <name type="scientific">Paxillus involutus ATCC 200175</name>
    <dbReference type="NCBI Taxonomy" id="664439"/>
    <lineage>
        <taxon>Eukaryota</taxon>
        <taxon>Fungi</taxon>
        <taxon>Dikarya</taxon>
        <taxon>Basidiomycota</taxon>
        <taxon>Agaricomycotina</taxon>
        <taxon>Agaricomycetes</taxon>
        <taxon>Agaricomycetidae</taxon>
        <taxon>Boletales</taxon>
        <taxon>Paxilineae</taxon>
        <taxon>Paxillaceae</taxon>
        <taxon>Paxillus</taxon>
    </lineage>
</organism>
<dbReference type="EMBL" id="KN819354">
    <property type="protein sequence ID" value="KIJ13224.1"/>
    <property type="molecule type" value="Genomic_DNA"/>
</dbReference>
<dbReference type="Proteomes" id="UP000053647">
    <property type="component" value="Unassembled WGS sequence"/>
</dbReference>
<name>A0A0C9SVA8_PAXIN</name>
<sequence length="569" mass="64762">MHPCLNIAEIQERIFAHVRGPVLYEGKLDYRQRQSIATARRTLAALARTCSSFTEPAVDVLWYDLDTFEPLLRSLPLDVWSRGQYPSYPLREARFSRDLRPSDWDYLQKHCSRVRILGRLVDNTFESDHPYISGSVPVELLEILFDDPHTPTYVFPKLEKLFWNHGEEAVFRYFSRFLAPSLTCIRVATKDWTAARSSALRSLQLRCPQMNDFGFFFPGYGYFFVGNQVEQFSDTIRTLHPVERLAVCAIDYHAFRHLSTSTTLKSLFIQLPCAMDYYCPVEISFPETLETVDVLTYHLTFVLKLLANKRFASRHLNIRSRYHYPVKNLAHFFEQLRDHFSPDHLTHLSLDITEPSVFSSSVIDIQSQNTFDVGCLPTLFEFHSLEELKLASYWTLDLDDGWMASIASSLPNLQVLDLGTETGCDLSQAVLNVTMRGVVSLIDCLPRLRALGLVFDATLESLPAAPEYWGVWNRNLTILRVGTSPIDEPAEVASRLSSLFPSLKKVDVSSLDGVCHRWERVSELLQMYSQAMEEGLHAAIAGVDGISYTGDGSDLVDAFVERSLVPMLS</sequence>
<reference evidence="2" key="2">
    <citation type="submission" date="2015-01" db="EMBL/GenBank/DDBJ databases">
        <title>Evolutionary Origins and Diversification of the Mycorrhizal Mutualists.</title>
        <authorList>
            <consortium name="DOE Joint Genome Institute"/>
            <consortium name="Mycorrhizal Genomics Consortium"/>
            <person name="Kohler A."/>
            <person name="Kuo A."/>
            <person name="Nagy L.G."/>
            <person name="Floudas D."/>
            <person name="Copeland A."/>
            <person name="Barry K.W."/>
            <person name="Cichocki N."/>
            <person name="Veneault-Fourrey C."/>
            <person name="LaButti K."/>
            <person name="Lindquist E.A."/>
            <person name="Lipzen A."/>
            <person name="Lundell T."/>
            <person name="Morin E."/>
            <person name="Murat C."/>
            <person name="Riley R."/>
            <person name="Ohm R."/>
            <person name="Sun H."/>
            <person name="Tunlid A."/>
            <person name="Henrissat B."/>
            <person name="Grigoriev I.V."/>
            <person name="Hibbett D.S."/>
            <person name="Martin F."/>
        </authorList>
    </citation>
    <scope>NUCLEOTIDE SEQUENCE [LARGE SCALE GENOMIC DNA]</scope>
    <source>
        <strain evidence="2">ATCC 200175</strain>
    </source>
</reference>
<gene>
    <name evidence="1" type="ORF">PAXINDRAFT_100816</name>
</gene>
<protein>
    <recommendedName>
        <fullName evidence="3">F-box domain-containing protein</fullName>
    </recommendedName>
</protein>
<keyword evidence="2" id="KW-1185">Reference proteome</keyword>
<evidence type="ECO:0000313" key="2">
    <source>
        <dbReference type="Proteomes" id="UP000053647"/>
    </source>
</evidence>
<dbReference type="InterPro" id="IPR032675">
    <property type="entry name" value="LRR_dom_sf"/>
</dbReference>
<dbReference type="OrthoDB" id="3258386at2759"/>
<dbReference type="HOGENOM" id="CLU_021164_0_2_1"/>
<dbReference type="SUPFAM" id="SSF52047">
    <property type="entry name" value="RNI-like"/>
    <property type="match status" value="1"/>
</dbReference>
<dbReference type="AlphaFoldDB" id="A0A0C9SVA8"/>
<accession>A0A0C9SVA8</accession>
<reference evidence="1 2" key="1">
    <citation type="submission" date="2014-06" db="EMBL/GenBank/DDBJ databases">
        <authorList>
            <consortium name="DOE Joint Genome Institute"/>
            <person name="Kuo A."/>
            <person name="Kohler A."/>
            <person name="Nagy L.G."/>
            <person name="Floudas D."/>
            <person name="Copeland A."/>
            <person name="Barry K.W."/>
            <person name="Cichocki N."/>
            <person name="Veneault-Fourrey C."/>
            <person name="LaButti K."/>
            <person name="Lindquist E.A."/>
            <person name="Lipzen A."/>
            <person name="Lundell T."/>
            <person name="Morin E."/>
            <person name="Murat C."/>
            <person name="Sun H."/>
            <person name="Tunlid A."/>
            <person name="Henrissat B."/>
            <person name="Grigoriev I.V."/>
            <person name="Hibbett D.S."/>
            <person name="Martin F."/>
            <person name="Nordberg H.P."/>
            <person name="Cantor M.N."/>
            <person name="Hua S.X."/>
        </authorList>
    </citation>
    <scope>NUCLEOTIDE SEQUENCE [LARGE SCALE GENOMIC DNA]</scope>
    <source>
        <strain evidence="1 2">ATCC 200175</strain>
    </source>
</reference>
<dbReference type="Gene3D" id="3.80.10.10">
    <property type="entry name" value="Ribonuclease Inhibitor"/>
    <property type="match status" value="1"/>
</dbReference>
<evidence type="ECO:0000313" key="1">
    <source>
        <dbReference type="EMBL" id="KIJ13224.1"/>
    </source>
</evidence>
<proteinExistence type="predicted"/>
<evidence type="ECO:0008006" key="3">
    <source>
        <dbReference type="Google" id="ProtNLM"/>
    </source>
</evidence>